<dbReference type="Pfam" id="PF02690">
    <property type="entry name" value="Na_Pi_cotrans"/>
    <property type="match status" value="1"/>
</dbReference>
<dbReference type="RefSeq" id="WP_249303570.1">
    <property type="nucleotide sequence ID" value="NZ_CP060634.1"/>
</dbReference>
<evidence type="ECO:0000256" key="4">
    <source>
        <dbReference type="ARBA" id="ARBA00022989"/>
    </source>
</evidence>
<dbReference type="SUPFAM" id="SSF109755">
    <property type="entry name" value="PhoU-like"/>
    <property type="match status" value="1"/>
</dbReference>
<evidence type="ECO:0000313" key="8">
    <source>
        <dbReference type="EMBL" id="QNM06181.1"/>
    </source>
</evidence>
<dbReference type="InterPro" id="IPR038078">
    <property type="entry name" value="PhoU-like_sf"/>
</dbReference>
<organism evidence="8 9">
    <name type="scientific">Qiania dongpingensis</name>
    <dbReference type="NCBI Taxonomy" id="2763669"/>
    <lineage>
        <taxon>Bacteria</taxon>
        <taxon>Bacillati</taxon>
        <taxon>Bacillota</taxon>
        <taxon>Clostridia</taxon>
        <taxon>Lachnospirales</taxon>
        <taxon>Lachnospiraceae</taxon>
        <taxon>Qiania</taxon>
    </lineage>
</organism>
<feature type="transmembrane region" description="Helical" evidence="6">
    <location>
        <begin position="85"/>
        <end position="104"/>
    </location>
</feature>
<dbReference type="Proteomes" id="UP000515823">
    <property type="component" value="Chromosome"/>
</dbReference>
<dbReference type="GO" id="GO:0005436">
    <property type="term" value="F:sodium:phosphate symporter activity"/>
    <property type="evidence" value="ECO:0007669"/>
    <property type="project" value="InterPro"/>
</dbReference>
<feature type="domain" description="PhoU" evidence="7">
    <location>
        <begin position="465"/>
        <end position="543"/>
    </location>
</feature>
<dbReference type="PANTHER" id="PTHR10010">
    <property type="entry name" value="SOLUTE CARRIER FAMILY 34 SODIUM PHOSPHATE , MEMBER 2-RELATED"/>
    <property type="match status" value="1"/>
</dbReference>
<protein>
    <submittedName>
        <fullName evidence="8">Na/Pi cotransporter family protein</fullName>
    </submittedName>
</protein>
<dbReference type="InterPro" id="IPR026022">
    <property type="entry name" value="PhoU_dom"/>
</dbReference>
<proteinExistence type="predicted"/>
<dbReference type="AlphaFoldDB" id="A0A7G9G5U9"/>
<evidence type="ECO:0000259" key="7">
    <source>
        <dbReference type="Pfam" id="PF01895"/>
    </source>
</evidence>
<gene>
    <name evidence="8" type="ORF">H9Q78_03225</name>
</gene>
<feature type="transmembrane region" description="Helical" evidence="6">
    <location>
        <begin position="295"/>
        <end position="317"/>
    </location>
</feature>
<dbReference type="Pfam" id="PF01895">
    <property type="entry name" value="PhoU"/>
    <property type="match status" value="2"/>
</dbReference>
<evidence type="ECO:0000256" key="2">
    <source>
        <dbReference type="ARBA" id="ARBA00022475"/>
    </source>
</evidence>
<feature type="domain" description="PhoU" evidence="7">
    <location>
        <begin position="358"/>
        <end position="441"/>
    </location>
</feature>
<dbReference type="GO" id="GO:0005886">
    <property type="term" value="C:plasma membrane"/>
    <property type="evidence" value="ECO:0007669"/>
    <property type="project" value="UniProtKB-SubCell"/>
</dbReference>
<dbReference type="Gene3D" id="1.20.58.220">
    <property type="entry name" value="Phosphate transport system protein phou homolog 2, domain 2"/>
    <property type="match status" value="1"/>
</dbReference>
<dbReference type="NCBIfam" id="NF037997">
    <property type="entry name" value="Na_Pi_symport"/>
    <property type="match status" value="1"/>
</dbReference>
<feature type="transmembrane region" description="Helical" evidence="6">
    <location>
        <begin position="148"/>
        <end position="166"/>
    </location>
</feature>
<evidence type="ECO:0000256" key="3">
    <source>
        <dbReference type="ARBA" id="ARBA00022692"/>
    </source>
</evidence>
<name>A0A7G9G5U9_9FIRM</name>
<evidence type="ECO:0000313" key="9">
    <source>
        <dbReference type="Proteomes" id="UP000515823"/>
    </source>
</evidence>
<dbReference type="EMBL" id="CP060634">
    <property type="protein sequence ID" value="QNM06181.1"/>
    <property type="molecule type" value="Genomic_DNA"/>
</dbReference>
<evidence type="ECO:0000256" key="6">
    <source>
        <dbReference type="SAM" id="Phobius"/>
    </source>
</evidence>
<feature type="transmembrane region" description="Helical" evidence="6">
    <location>
        <begin position="116"/>
        <end position="136"/>
    </location>
</feature>
<accession>A0A7G9G5U9</accession>
<dbReference type="GO" id="GO:0044341">
    <property type="term" value="P:sodium-dependent phosphate transport"/>
    <property type="evidence" value="ECO:0007669"/>
    <property type="project" value="InterPro"/>
</dbReference>
<evidence type="ECO:0000256" key="5">
    <source>
        <dbReference type="ARBA" id="ARBA00023136"/>
    </source>
</evidence>
<keyword evidence="3 6" id="KW-0812">Transmembrane</keyword>
<keyword evidence="5 6" id="KW-0472">Membrane</keyword>
<keyword evidence="2" id="KW-1003">Cell membrane</keyword>
<evidence type="ECO:0000256" key="1">
    <source>
        <dbReference type="ARBA" id="ARBA00004651"/>
    </source>
</evidence>
<dbReference type="InterPro" id="IPR003841">
    <property type="entry name" value="Na/Pi_transpt"/>
</dbReference>
<comment type="subcellular location">
    <subcellularLocation>
        <location evidence="1">Cell membrane</location>
        <topology evidence="1">Multi-pass membrane protein</topology>
    </subcellularLocation>
</comment>
<dbReference type="PANTHER" id="PTHR10010:SF46">
    <property type="entry name" value="SODIUM-DEPENDENT PHOSPHATE TRANSPORT PROTEIN 2B"/>
    <property type="match status" value="1"/>
</dbReference>
<feature type="transmembrane region" description="Helical" evidence="6">
    <location>
        <begin position="178"/>
        <end position="199"/>
    </location>
</feature>
<reference evidence="8 9" key="1">
    <citation type="submission" date="2020-08" db="EMBL/GenBank/DDBJ databases">
        <authorList>
            <person name="Liu C."/>
            <person name="Sun Q."/>
        </authorList>
    </citation>
    <scope>NUCLEOTIDE SEQUENCE [LARGE SCALE GENOMIC DNA]</scope>
    <source>
        <strain evidence="8 9">NSJ-38</strain>
    </source>
</reference>
<dbReference type="KEGG" id="qdo:H9Q78_03225"/>
<keyword evidence="4 6" id="KW-1133">Transmembrane helix</keyword>
<sequence length="589" mass="64702">MTIFSVLTLCGGIGLFLYGMSLLGTSLEKIAGAGLERTLERLTNSRLKGLALGAVVTGVIQSSAATTVMLVGFVNAGIMKFAQTVPVIMGANIGTTITGQILRLGDLSGSQLIFELIKPSSFAPIVIAVGSFMILITKRRKTRDIAHLLIGFGILFFGMTTMESALAPLKDSNAFQEIFFMFRNPLLGVLLGAVVTAVLQSSSASVGILQAISSTGTVTFSMAAPIIIGQNIGKCITVLIASIGTNKNAKRVVVCHLMINIIGAILFLVGIYGFQSLVGFGFWEKSMTRGNIADFHTLFNIATSVILLPFCSGLVSISKKILKDDAPSRADSSLALLDDIFLDRPTVALEQCRKVTLSMGETIQENYDMAVTLLHHFDEKTFEKLNENEDFLDKCETALGEYLVRITSQNIRREDQKEVAELLHSVGDFERIGDLCVNVAEVGQFNQEQGIYFSEKGLEEIRIVTEAVKHVVTITLEAYKNDDLVVAYRVEPLEEVIDVLKEALKTHHIERLSNGDCSVQAGISLTEFLTNMERISDHCSNIALHVIEKLNSSKSFDSHEYQQLMHRGLTEEYKALYKYYESKYYDPIK</sequence>
<feature type="transmembrane region" description="Helical" evidence="6">
    <location>
        <begin position="257"/>
        <end position="283"/>
    </location>
</feature>
<keyword evidence="9" id="KW-1185">Reference proteome</keyword>
<feature type="transmembrane region" description="Helical" evidence="6">
    <location>
        <begin position="50"/>
        <end position="73"/>
    </location>
</feature>